<dbReference type="GO" id="GO:0070006">
    <property type="term" value="F:metalloaminopeptidase activity"/>
    <property type="evidence" value="ECO:0007669"/>
    <property type="project" value="TreeGrafter"/>
</dbReference>
<dbReference type="InterPro" id="IPR042097">
    <property type="entry name" value="Aminopeptidase_N-like_N_sf"/>
</dbReference>
<evidence type="ECO:0000256" key="7">
    <source>
        <dbReference type="ARBA" id="ARBA00022723"/>
    </source>
</evidence>
<protein>
    <recommendedName>
        <fullName evidence="18">Aminopeptidase</fullName>
        <ecNumber evidence="18">3.4.11.-</ecNumber>
    </recommendedName>
</protein>
<reference evidence="23" key="1">
    <citation type="submission" date="2015-01" db="EMBL/GenBank/DDBJ databases">
        <title>Transcriptome Assembly of Fopius arisanus.</title>
        <authorList>
            <person name="Geib S."/>
        </authorList>
    </citation>
    <scope>NUCLEOTIDE SEQUENCE</scope>
</reference>
<evidence type="ECO:0000256" key="5">
    <source>
        <dbReference type="ARBA" id="ARBA00022622"/>
    </source>
</evidence>
<evidence type="ECO:0000256" key="9">
    <source>
        <dbReference type="ARBA" id="ARBA00022801"/>
    </source>
</evidence>
<feature type="signal peptide" evidence="19">
    <location>
        <begin position="1"/>
        <end position="21"/>
    </location>
</feature>
<reference evidence="25" key="2">
    <citation type="submission" date="2025-04" db="UniProtKB">
        <authorList>
            <consortium name="RefSeq"/>
        </authorList>
    </citation>
    <scope>IDENTIFICATION</scope>
    <source>
        <strain evidence="25">USDA-PBARC FA_bdor</strain>
        <tissue evidence="25">Whole organism</tissue>
    </source>
</reference>
<dbReference type="InterPro" id="IPR024571">
    <property type="entry name" value="ERAP1-like_C_dom"/>
</dbReference>
<dbReference type="GO" id="GO:0005615">
    <property type="term" value="C:extracellular space"/>
    <property type="evidence" value="ECO:0007669"/>
    <property type="project" value="TreeGrafter"/>
</dbReference>
<evidence type="ECO:0000256" key="16">
    <source>
        <dbReference type="PIRSR" id="PIRSR634016-3"/>
    </source>
</evidence>
<dbReference type="GO" id="GO:0098552">
    <property type="term" value="C:side of membrane"/>
    <property type="evidence" value="ECO:0007669"/>
    <property type="project" value="UniProtKB-KW"/>
</dbReference>
<dbReference type="PANTHER" id="PTHR11533">
    <property type="entry name" value="PROTEASE M1 ZINC METALLOPROTEASE"/>
    <property type="match status" value="1"/>
</dbReference>
<evidence type="ECO:0000256" key="18">
    <source>
        <dbReference type="RuleBase" id="RU364040"/>
    </source>
</evidence>
<dbReference type="InterPro" id="IPR045357">
    <property type="entry name" value="Aminopeptidase_N-like_N"/>
</dbReference>
<dbReference type="OrthoDB" id="510539at2759"/>
<comment type="similarity">
    <text evidence="2 18">Belongs to the peptidase M1 family.</text>
</comment>
<dbReference type="GO" id="GO:0006508">
    <property type="term" value="P:proteolysis"/>
    <property type="evidence" value="ECO:0007669"/>
    <property type="project" value="UniProtKB-KW"/>
</dbReference>
<evidence type="ECO:0000256" key="4">
    <source>
        <dbReference type="ARBA" id="ARBA00022475"/>
    </source>
</evidence>
<dbReference type="GO" id="GO:0005737">
    <property type="term" value="C:cytoplasm"/>
    <property type="evidence" value="ECO:0007669"/>
    <property type="project" value="TreeGrafter"/>
</dbReference>
<dbReference type="InterPro" id="IPR034016">
    <property type="entry name" value="M1_APN-typ"/>
</dbReference>
<keyword evidence="10 16" id="KW-0862">Zinc</keyword>
<dbReference type="InterPro" id="IPR014782">
    <property type="entry name" value="Peptidase_M1_dom"/>
</dbReference>
<accession>A0A0C9RY38</accession>
<dbReference type="GO" id="GO:0008270">
    <property type="term" value="F:zinc ion binding"/>
    <property type="evidence" value="ECO:0007669"/>
    <property type="project" value="UniProtKB-UniRule"/>
</dbReference>
<evidence type="ECO:0000259" key="22">
    <source>
        <dbReference type="Pfam" id="PF17900"/>
    </source>
</evidence>
<dbReference type="RefSeq" id="XP_011304152.1">
    <property type="nucleotide sequence ID" value="XM_011305850.1"/>
</dbReference>
<feature type="site" description="Transition state stabilizer" evidence="17">
    <location>
        <position position="426"/>
    </location>
</feature>
<feature type="active site" description="Proton acceptor" evidence="15">
    <location>
        <position position="339"/>
    </location>
</feature>
<feature type="domain" description="ERAP1-like C-terminal" evidence="21">
    <location>
        <begin position="569"/>
        <end position="873"/>
    </location>
</feature>
<evidence type="ECO:0000259" key="21">
    <source>
        <dbReference type="Pfam" id="PF11838"/>
    </source>
</evidence>
<keyword evidence="3 18" id="KW-0031">Aminopeptidase</keyword>
<feature type="binding site" evidence="16">
    <location>
        <position position="361"/>
    </location>
    <ligand>
        <name>Zn(2+)</name>
        <dbReference type="ChEBI" id="CHEBI:29105"/>
        <note>catalytic</note>
    </ligand>
</feature>
<evidence type="ECO:0000256" key="19">
    <source>
        <dbReference type="SAM" id="SignalP"/>
    </source>
</evidence>
<keyword evidence="13" id="KW-0325">Glycoprotein</keyword>
<keyword evidence="14" id="KW-0449">Lipoprotein</keyword>
<dbReference type="Proteomes" id="UP000694866">
    <property type="component" value="Unplaced"/>
</dbReference>
<keyword evidence="8 19" id="KW-0732">Signal</keyword>
<keyword evidence="5" id="KW-0336">GPI-anchor</keyword>
<keyword evidence="11 18" id="KW-0482">Metalloprotease</keyword>
<dbReference type="GO" id="GO:0005886">
    <property type="term" value="C:plasma membrane"/>
    <property type="evidence" value="ECO:0007669"/>
    <property type="project" value="UniProtKB-SubCell"/>
</dbReference>
<evidence type="ECO:0000256" key="1">
    <source>
        <dbReference type="ARBA" id="ARBA00004609"/>
    </source>
</evidence>
<dbReference type="GO" id="GO:0042277">
    <property type="term" value="F:peptide binding"/>
    <property type="evidence" value="ECO:0007669"/>
    <property type="project" value="TreeGrafter"/>
</dbReference>
<dbReference type="GO" id="GO:0043171">
    <property type="term" value="P:peptide catabolic process"/>
    <property type="evidence" value="ECO:0007669"/>
    <property type="project" value="TreeGrafter"/>
</dbReference>
<dbReference type="CDD" id="cd09601">
    <property type="entry name" value="M1_APN-Q_like"/>
    <property type="match status" value="1"/>
</dbReference>
<evidence type="ECO:0000313" key="23">
    <source>
        <dbReference type="EMBL" id="JAG82588.1"/>
    </source>
</evidence>
<dbReference type="SUPFAM" id="SSF55486">
    <property type="entry name" value="Metalloproteases ('zincins'), catalytic domain"/>
    <property type="match status" value="1"/>
</dbReference>
<dbReference type="Gene3D" id="1.10.390.10">
    <property type="entry name" value="Neutral Protease Domain 2"/>
    <property type="match status" value="1"/>
</dbReference>
<dbReference type="Pfam" id="PF11838">
    <property type="entry name" value="ERAP1_C"/>
    <property type="match status" value="1"/>
</dbReference>
<evidence type="ECO:0000256" key="13">
    <source>
        <dbReference type="ARBA" id="ARBA00023180"/>
    </source>
</evidence>
<feature type="domain" description="Peptidase M1 membrane alanine aminopeptidase" evidence="20">
    <location>
        <begin position="269"/>
        <end position="492"/>
    </location>
</feature>
<evidence type="ECO:0000256" key="3">
    <source>
        <dbReference type="ARBA" id="ARBA00022438"/>
    </source>
</evidence>
<sequence length="918" mass="105832">MENQFIRILLLIITVISPSSPLYSPTEYEAQLVAKVIGYRLPTNTAPRLYILKLEPHIDDKLFTFDGTSSTVFEVLDPTSSVTLHAAASMKIDETYTNLVHSNGTEEKPVSQKYNSNLQFFNLRFSNELRLGNYTLKLKWKGDDSTWLRGFYRASDINDYGKSQYMVATHFEPVTARNAFPCWDEPGVKAEFEISLKHYDNYTALSNMPVREETSSEDGKVWTHFQRTPVMSTYLATFVVAPYTSDTNRDGNMTFWVPSNKLGSITVSLELSPMVVDAMQNYTGIPYSLPKLDAVFVPSYSSGATEHWGLISYVNYVLFEPGVSTHRQLIATVSITAHEIIHQWFGNLVTPTWWSDLWLSEAFAVYLAPKIIDKIIPNFHAMDLFVTETVNRVSFEAEKHNSDPRPIRWVPDSPEEVRRMFSSVTYRKGAAVLRMLEHMITEEAFHLGIMKYLDKHQYGSVEANDLWRSLQDGYNEKKVAPHLNIKEIMNPWVEQTGYPLLNVTRDYKTGFTSITQSNALDPESENLWTIPINYATTSRPDFSSTRPMHFMRRANESFTIYGIDRNDGIIMNIQQTGFYRVDYDWQNWERIVAYLNSENYHKIHVLNRAQLLHDVAYFADKDERYYELLLDMAAYLRRETNFLPWAAISAVMDRFAMPLMNTSTYEFFRSFMLHLMNNIVDHVGFEERVLVDDNLVALTRAELFTWACAFGHEGCKAIAPIKLMDILHGKLSESVRKENPWIYCTALANANETLWDLVMNAHWANPVEHNAFQYLGCTKNHHLIKKYLTLAFAENATLLSNDVGEALQSMIMGPVDNYNFGLDYFIENIDSIRQYMNERGATYIIQKLCDGFARGTKTLSQFEKLTKFLNKETENGKISNIRDFIDLARESMRTSENTVALFNSILRKKPYLVNFVEH</sequence>
<feature type="binding site" evidence="16">
    <location>
        <position position="338"/>
    </location>
    <ligand>
        <name>Zn(2+)</name>
        <dbReference type="ChEBI" id="CHEBI:29105"/>
        <note>catalytic</note>
    </ligand>
</feature>
<dbReference type="Gene3D" id="2.60.40.1910">
    <property type="match status" value="1"/>
</dbReference>
<keyword evidence="24" id="KW-1185">Reference proteome</keyword>
<feature type="chain" id="PRO_5044541842" description="Aminopeptidase" evidence="19">
    <location>
        <begin position="22"/>
        <end position="918"/>
    </location>
</feature>
<feature type="binding site" evidence="16">
    <location>
        <position position="342"/>
    </location>
    <ligand>
        <name>Zn(2+)</name>
        <dbReference type="ChEBI" id="CHEBI:29105"/>
        <note>catalytic</note>
    </ligand>
</feature>
<keyword evidence="6 18" id="KW-0645">Protease</keyword>
<dbReference type="AlphaFoldDB" id="A0A0C9RY38"/>
<feature type="domain" description="Aminopeptidase N-like N-terminal" evidence="22">
    <location>
        <begin position="47"/>
        <end position="235"/>
    </location>
</feature>
<dbReference type="PANTHER" id="PTHR11533:SF290">
    <property type="entry name" value="AMINOPEPTIDASE"/>
    <property type="match status" value="1"/>
</dbReference>
<keyword evidence="9 18" id="KW-0378">Hydrolase</keyword>
<comment type="cofactor">
    <cofactor evidence="16 18">
        <name>Zn(2+)</name>
        <dbReference type="ChEBI" id="CHEBI:29105"/>
    </cofactor>
    <text evidence="16 18">Binds 1 zinc ion per subunit.</text>
</comment>
<dbReference type="Pfam" id="PF17900">
    <property type="entry name" value="Peptidase_M1_N"/>
    <property type="match status" value="1"/>
</dbReference>
<dbReference type="InterPro" id="IPR027268">
    <property type="entry name" value="Peptidase_M4/M1_CTD_sf"/>
</dbReference>
<evidence type="ECO:0000256" key="10">
    <source>
        <dbReference type="ARBA" id="ARBA00022833"/>
    </source>
</evidence>
<dbReference type="Gene3D" id="1.25.50.20">
    <property type="match status" value="1"/>
</dbReference>
<proteinExistence type="inferred from homology"/>
<evidence type="ECO:0000256" key="17">
    <source>
        <dbReference type="PIRSR" id="PIRSR634016-4"/>
    </source>
</evidence>
<dbReference type="PRINTS" id="PR00756">
    <property type="entry name" value="ALADIPTASE"/>
</dbReference>
<evidence type="ECO:0000256" key="11">
    <source>
        <dbReference type="ARBA" id="ARBA00023049"/>
    </source>
</evidence>
<evidence type="ECO:0000313" key="25">
    <source>
        <dbReference type="RefSeq" id="XP_011304152.1"/>
    </source>
</evidence>
<name>A0A0C9RY38_9HYME</name>
<evidence type="ECO:0000313" key="24">
    <source>
        <dbReference type="Proteomes" id="UP000694866"/>
    </source>
</evidence>
<dbReference type="FunFam" id="1.10.390.10:FF:000013">
    <property type="entry name" value="Aminopeptidase N"/>
    <property type="match status" value="1"/>
</dbReference>
<evidence type="ECO:0000256" key="2">
    <source>
        <dbReference type="ARBA" id="ARBA00010136"/>
    </source>
</evidence>
<dbReference type="EC" id="3.4.11.-" evidence="18"/>
<keyword evidence="4" id="KW-1003">Cell membrane</keyword>
<dbReference type="InterPro" id="IPR050344">
    <property type="entry name" value="Peptidase_M1_aminopeptidases"/>
</dbReference>
<dbReference type="FunFam" id="2.60.40.1910:FF:000008">
    <property type="entry name" value="Aminopeptidase"/>
    <property type="match status" value="1"/>
</dbReference>
<dbReference type="KEGG" id="fas:105267181"/>
<dbReference type="EMBL" id="GBYB01012821">
    <property type="protein sequence ID" value="JAG82588.1"/>
    <property type="molecule type" value="Transcribed_RNA"/>
</dbReference>
<accession>A0A9R1U1X7</accession>
<evidence type="ECO:0000256" key="8">
    <source>
        <dbReference type="ARBA" id="ARBA00022729"/>
    </source>
</evidence>
<dbReference type="Pfam" id="PF01433">
    <property type="entry name" value="Peptidase_M1"/>
    <property type="match status" value="1"/>
</dbReference>
<keyword evidence="7 16" id="KW-0479">Metal-binding</keyword>
<evidence type="ECO:0000259" key="20">
    <source>
        <dbReference type="Pfam" id="PF01433"/>
    </source>
</evidence>
<dbReference type="SUPFAM" id="SSF63737">
    <property type="entry name" value="Leukotriene A4 hydrolase N-terminal domain"/>
    <property type="match status" value="1"/>
</dbReference>
<gene>
    <name evidence="23" type="primary">AMPM</name>
    <name evidence="25" type="synonym">LOC105267181</name>
    <name evidence="23" type="ORF">g.7912</name>
</gene>
<evidence type="ECO:0000256" key="15">
    <source>
        <dbReference type="PIRSR" id="PIRSR634016-1"/>
    </source>
</evidence>
<keyword evidence="12" id="KW-0472">Membrane</keyword>
<dbReference type="GeneID" id="105267181"/>
<organism evidence="23">
    <name type="scientific">Fopius arisanus</name>
    <dbReference type="NCBI Taxonomy" id="64838"/>
    <lineage>
        <taxon>Eukaryota</taxon>
        <taxon>Metazoa</taxon>
        <taxon>Ecdysozoa</taxon>
        <taxon>Arthropoda</taxon>
        <taxon>Hexapoda</taxon>
        <taxon>Insecta</taxon>
        <taxon>Pterygota</taxon>
        <taxon>Neoptera</taxon>
        <taxon>Endopterygota</taxon>
        <taxon>Hymenoptera</taxon>
        <taxon>Apocrita</taxon>
        <taxon>Ichneumonoidea</taxon>
        <taxon>Braconidae</taxon>
        <taxon>Opiinae</taxon>
        <taxon>Fopius</taxon>
    </lineage>
</organism>
<evidence type="ECO:0000256" key="6">
    <source>
        <dbReference type="ARBA" id="ARBA00022670"/>
    </source>
</evidence>
<dbReference type="Gene3D" id="2.60.40.1730">
    <property type="entry name" value="tricorn interacting facor f3 domain"/>
    <property type="match status" value="1"/>
</dbReference>
<comment type="subcellular location">
    <subcellularLocation>
        <location evidence="1">Cell membrane</location>
        <topology evidence="1">Lipid-anchor</topology>
        <topology evidence="1">GPI-anchor</topology>
    </subcellularLocation>
</comment>
<evidence type="ECO:0000256" key="12">
    <source>
        <dbReference type="ARBA" id="ARBA00023136"/>
    </source>
</evidence>
<dbReference type="InterPro" id="IPR001930">
    <property type="entry name" value="Peptidase_M1"/>
</dbReference>
<evidence type="ECO:0000256" key="14">
    <source>
        <dbReference type="ARBA" id="ARBA00023288"/>
    </source>
</evidence>